<feature type="compositionally biased region" description="Acidic residues" evidence="1">
    <location>
        <begin position="118"/>
        <end position="127"/>
    </location>
</feature>
<keyword evidence="3" id="KW-1185">Reference proteome</keyword>
<gene>
    <name evidence="2" type="ORF">BDY17DRAFT_42922</name>
</gene>
<proteinExistence type="predicted"/>
<evidence type="ECO:0000313" key="3">
    <source>
        <dbReference type="Proteomes" id="UP000799767"/>
    </source>
</evidence>
<feature type="region of interest" description="Disordered" evidence="1">
    <location>
        <begin position="100"/>
        <end position="187"/>
    </location>
</feature>
<dbReference type="Proteomes" id="UP000799767">
    <property type="component" value="Unassembled WGS sequence"/>
</dbReference>
<dbReference type="AlphaFoldDB" id="A0A6A6PI23"/>
<dbReference type="GeneID" id="54479382"/>
<accession>A0A6A6PI23</accession>
<feature type="compositionally biased region" description="Basic and acidic residues" evidence="1">
    <location>
        <begin position="162"/>
        <end position="174"/>
    </location>
</feature>
<name>A0A6A6PI23_9PEZI</name>
<evidence type="ECO:0000313" key="2">
    <source>
        <dbReference type="EMBL" id="KAF2479659.1"/>
    </source>
</evidence>
<evidence type="ECO:0000256" key="1">
    <source>
        <dbReference type="SAM" id="MobiDB-lite"/>
    </source>
</evidence>
<dbReference type="RefSeq" id="XP_033586229.1">
    <property type="nucleotide sequence ID" value="XM_033738380.1"/>
</dbReference>
<reference evidence="2" key="1">
    <citation type="journal article" date="2020" name="Stud. Mycol.">
        <title>101 Dothideomycetes genomes: a test case for predicting lifestyles and emergence of pathogens.</title>
        <authorList>
            <person name="Haridas S."/>
            <person name="Albert R."/>
            <person name="Binder M."/>
            <person name="Bloem J."/>
            <person name="Labutti K."/>
            <person name="Salamov A."/>
            <person name="Andreopoulos B."/>
            <person name="Baker S."/>
            <person name="Barry K."/>
            <person name="Bills G."/>
            <person name="Bluhm B."/>
            <person name="Cannon C."/>
            <person name="Castanera R."/>
            <person name="Culley D."/>
            <person name="Daum C."/>
            <person name="Ezra D."/>
            <person name="Gonzalez J."/>
            <person name="Henrissat B."/>
            <person name="Kuo A."/>
            <person name="Liang C."/>
            <person name="Lipzen A."/>
            <person name="Lutzoni F."/>
            <person name="Magnuson J."/>
            <person name="Mondo S."/>
            <person name="Nolan M."/>
            <person name="Ohm R."/>
            <person name="Pangilinan J."/>
            <person name="Park H.-J."/>
            <person name="Ramirez L."/>
            <person name="Alfaro M."/>
            <person name="Sun H."/>
            <person name="Tritt A."/>
            <person name="Yoshinaga Y."/>
            <person name="Zwiers L.-H."/>
            <person name="Turgeon B."/>
            <person name="Goodwin S."/>
            <person name="Spatafora J."/>
            <person name="Crous P."/>
            <person name="Grigoriev I."/>
        </authorList>
    </citation>
    <scope>NUCLEOTIDE SEQUENCE</scope>
    <source>
        <strain evidence="2">CBS 113389</strain>
    </source>
</reference>
<organism evidence="2 3">
    <name type="scientific">Neohortaea acidophila</name>
    <dbReference type="NCBI Taxonomy" id="245834"/>
    <lineage>
        <taxon>Eukaryota</taxon>
        <taxon>Fungi</taxon>
        <taxon>Dikarya</taxon>
        <taxon>Ascomycota</taxon>
        <taxon>Pezizomycotina</taxon>
        <taxon>Dothideomycetes</taxon>
        <taxon>Dothideomycetidae</taxon>
        <taxon>Mycosphaerellales</taxon>
        <taxon>Teratosphaeriaceae</taxon>
        <taxon>Neohortaea</taxon>
    </lineage>
</organism>
<protein>
    <submittedName>
        <fullName evidence="2">Uncharacterized protein</fullName>
    </submittedName>
</protein>
<sequence length="187" mass="20813">MSEMFVLPLDAEEQALLAPPQSGKRVVNHGEGDSRALPTQIVLRSDGRFALVPMTPKPDEAGYELRPANKYSLSLLRLCEKEQREYVVVKDAESCGIVFKEESQTKPQLTLDTTTEGSEGETEEVQESVESGQDCTKGPKNRKKPQRRMSWVCPRSPTPLRQEVKQEEDWDVSHVKSLGGDADAVEG</sequence>
<dbReference type="EMBL" id="MU001641">
    <property type="protein sequence ID" value="KAF2479659.1"/>
    <property type="molecule type" value="Genomic_DNA"/>
</dbReference>